<evidence type="ECO:0000313" key="1">
    <source>
        <dbReference type="EMBL" id="CAH3185549.1"/>
    </source>
</evidence>
<organism evidence="1 2">
    <name type="scientific">Porites evermanni</name>
    <dbReference type="NCBI Taxonomy" id="104178"/>
    <lineage>
        <taxon>Eukaryota</taxon>
        <taxon>Metazoa</taxon>
        <taxon>Cnidaria</taxon>
        <taxon>Anthozoa</taxon>
        <taxon>Hexacorallia</taxon>
        <taxon>Scleractinia</taxon>
        <taxon>Fungiina</taxon>
        <taxon>Poritidae</taxon>
        <taxon>Porites</taxon>
    </lineage>
</organism>
<name>A0ABN8S3W4_9CNID</name>
<reference evidence="1 2" key="1">
    <citation type="submission" date="2022-05" db="EMBL/GenBank/DDBJ databases">
        <authorList>
            <consortium name="Genoscope - CEA"/>
            <person name="William W."/>
        </authorList>
    </citation>
    <scope>NUCLEOTIDE SEQUENCE [LARGE SCALE GENOMIC DNA]</scope>
</reference>
<sequence length="89" mass="10338">MLPTPEAIALLERYFSDAMEKKHLHSFYTCCGKCSDTSEPEASQINVLCMWWLVYCAWEGMFCLLSRVHNTKNKYNKQNTFNSAPSTIY</sequence>
<proteinExistence type="predicted"/>
<dbReference type="Proteomes" id="UP001159427">
    <property type="component" value="Unassembled WGS sequence"/>
</dbReference>
<dbReference type="EMBL" id="CALNXI010002266">
    <property type="protein sequence ID" value="CAH3185549.1"/>
    <property type="molecule type" value="Genomic_DNA"/>
</dbReference>
<comment type="caution">
    <text evidence="1">The sequence shown here is derived from an EMBL/GenBank/DDBJ whole genome shotgun (WGS) entry which is preliminary data.</text>
</comment>
<feature type="non-terminal residue" evidence="1">
    <location>
        <position position="89"/>
    </location>
</feature>
<evidence type="ECO:0000313" key="2">
    <source>
        <dbReference type="Proteomes" id="UP001159427"/>
    </source>
</evidence>
<accession>A0ABN8S3W4</accession>
<gene>
    <name evidence="1" type="ORF">PEVE_00016192</name>
</gene>
<protein>
    <submittedName>
        <fullName evidence="1">Uncharacterized protein</fullName>
    </submittedName>
</protein>
<keyword evidence="2" id="KW-1185">Reference proteome</keyword>